<dbReference type="PANTHER" id="PTHR13154:SF6">
    <property type="entry name" value="GEO05078P1"/>
    <property type="match status" value="1"/>
</dbReference>
<evidence type="ECO:0000313" key="5">
    <source>
        <dbReference type="Proteomes" id="UP000242188"/>
    </source>
</evidence>
<dbReference type="PANTHER" id="PTHR13154">
    <property type="entry name" value="POLYADENYLATE-BINDING PROTEIN-INTERACTING PROTEIN 2"/>
    <property type="match status" value="1"/>
</dbReference>
<dbReference type="STRING" id="6573.A0A210QKL3"/>
<keyword evidence="5" id="KW-1185">Reference proteome</keyword>
<sequence>MNMKLPPYLQNSMEQIHEEAPGMGPEVDFSEYVWMGEELDEFDKQVEEEFWEEAYMDACFEEMLAEEEAEWIYFNSVEEAVTALYNYNNNLHHHKGPSPCSKLNPDAPEFVPRSLNSTFKFT</sequence>
<dbReference type="GO" id="GO:0005737">
    <property type="term" value="C:cytoplasm"/>
    <property type="evidence" value="ECO:0007669"/>
    <property type="project" value="TreeGrafter"/>
</dbReference>
<organism evidence="4 5">
    <name type="scientific">Mizuhopecten yessoensis</name>
    <name type="common">Japanese scallop</name>
    <name type="synonym">Patinopecten yessoensis</name>
    <dbReference type="NCBI Taxonomy" id="6573"/>
    <lineage>
        <taxon>Eukaryota</taxon>
        <taxon>Metazoa</taxon>
        <taxon>Spiralia</taxon>
        <taxon>Lophotrochozoa</taxon>
        <taxon>Mollusca</taxon>
        <taxon>Bivalvia</taxon>
        <taxon>Autobranchia</taxon>
        <taxon>Pteriomorphia</taxon>
        <taxon>Pectinida</taxon>
        <taxon>Pectinoidea</taxon>
        <taxon>Pectinidae</taxon>
        <taxon>Mizuhopecten</taxon>
    </lineage>
</organism>
<gene>
    <name evidence="4" type="ORF">KP79_PYT16935</name>
</gene>
<accession>A0A210QKL3</accession>
<comment type="similarity">
    <text evidence="1">Belongs to the PAIP2 family.</text>
</comment>
<dbReference type="Pfam" id="PF07145">
    <property type="entry name" value="PAM2"/>
    <property type="match status" value="1"/>
</dbReference>
<keyword evidence="3" id="KW-0810">Translation regulation</keyword>
<keyword evidence="2" id="KW-0832">Ubl conjugation</keyword>
<dbReference type="OrthoDB" id="5985142at2759"/>
<dbReference type="GO" id="GO:0000900">
    <property type="term" value="F:mRNA regulatory element binding translation repressor activity"/>
    <property type="evidence" value="ECO:0007669"/>
    <property type="project" value="InterPro"/>
</dbReference>
<dbReference type="InterPro" id="IPR009818">
    <property type="entry name" value="PAM2_motif"/>
</dbReference>
<protein>
    <submittedName>
        <fullName evidence="4">Polyadenylate-binding protein-interacting protein 2B</fullName>
    </submittedName>
</protein>
<comment type="caution">
    <text evidence="4">The sequence shown here is derived from an EMBL/GenBank/DDBJ whole genome shotgun (WGS) entry which is preliminary data.</text>
</comment>
<evidence type="ECO:0000256" key="3">
    <source>
        <dbReference type="ARBA" id="ARBA00022845"/>
    </source>
</evidence>
<proteinExistence type="inferred from homology"/>
<dbReference type="InterPro" id="IPR040396">
    <property type="entry name" value="PAIP2-like"/>
</dbReference>
<dbReference type="GO" id="GO:0045947">
    <property type="term" value="P:negative regulation of translational initiation"/>
    <property type="evidence" value="ECO:0007669"/>
    <property type="project" value="InterPro"/>
</dbReference>
<evidence type="ECO:0000256" key="2">
    <source>
        <dbReference type="ARBA" id="ARBA00022843"/>
    </source>
</evidence>
<dbReference type="EMBL" id="NEDP02003185">
    <property type="protein sequence ID" value="OWF49262.1"/>
    <property type="molecule type" value="Genomic_DNA"/>
</dbReference>
<dbReference type="AlphaFoldDB" id="A0A210QKL3"/>
<evidence type="ECO:0000313" key="4">
    <source>
        <dbReference type="EMBL" id="OWF49262.1"/>
    </source>
</evidence>
<evidence type="ECO:0000256" key="1">
    <source>
        <dbReference type="ARBA" id="ARBA00006858"/>
    </source>
</evidence>
<name>A0A210QKL3_MIZYE</name>
<dbReference type="Proteomes" id="UP000242188">
    <property type="component" value="Unassembled WGS sequence"/>
</dbReference>
<reference evidence="4 5" key="1">
    <citation type="journal article" date="2017" name="Nat. Ecol. Evol.">
        <title>Scallop genome provides insights into evolution of bilaterian karyotype and development.</title>
        <authorList>
            <person name="Wang S."/>
            <person name="Zhang J."/>
            <person name="Jiao W."/>
            <person name="Li J."/>
            <person name="Xun X."/>
            <person name="Sun Y."/>
            <person name="Guo X."/>
            <person name="Huan P."/>
            <person name="Dong B."/>
            <person name="Zhang L."/>
            <person name="Hu X."/>
            <person name="Sun X."/>
            <person name="Wang J."/>
            <person name="Zhao C."/>
            <person name="Wang Y."/>
            <person name="Wang D."/>
            <person name="Huang X."/>
            <person name="Wang R."/>
            <person name="Lv J."/>
            <person name="Li Y."/>
            <person name="Zhang Z."/>
            <person name="Liu B."/>
            <person name="Lu W."/>
            <person name="Hui Y."/>
            <person name="Liang J."/>
            <person name="Zhou Z."/>
            <person name="Hou R."/>
            <person name="Li X."/>
            <person name="Liu Y."/>
            <person name="Li H."/>
            <person name="Ning X."/>
            <person name="Lin Y."/>
            <person name="Zhao L."/>
            <person name="Xing Q."/>
            <person name="Dou J."/>
            <person name="Li Y."/>
            <person name="Mao J."/>
            <person name="Guo H."/>
            <person name="Dou H."/>
            <person name="Li T."/>
            <person name="Mu C."/>
            <person name="Jiang W."/>
            <person name="Fu Q."/>
            <person name="Fu X."/>
            <person name="Miao Y."/>
            <person name="Liu J."/>
            <person name="Yu Q."/>
            <person name="Li R."/>
            <person name="Liao H."/>
            <person name="Li X."/>
            <person name="Kong Y."/>
            <person name="Jiang Z."/>
            <person name="Chourrout D."/>
            <person name="Li R."/>
            <person name="Bao Z."/>
        </authorList>
    </citation>
    <scope>NUCLEOTIDE SEQUENCE [LARGE SCALE GENOMIC DNA]</scope>
    <source>
        <strain evidence="4 5">PY_sf001</strain>
    </source>
</reference>